<dbReference type="GO" id="GO:0001401">
    <property type="term" value="C:SAM complex"/>
    <property type="evidence" value="ECO:0007669"/>
    <property type="project" value="InterPro"/>
</dbReference>
<dbReference type="EMBL" id="KZ998220">
    <property type="protein sequence ID" value="RKO86414.1"/>
    <property type="molecule type" value="Genomic_DNA"/>
</dbReference>
<dbReference type="PANTHER" id="PTHR12289:SF77">
    <property type="entry name" value="METAXIN-2"/>
    <property type="match status" value="1"/>
</dbReference>
<dbReference type="Proteomes" id="UP000269721">
    <property type="component" value="Unassembled WGS sequence"/>
</dbReference>
<organism evidence="10 11">
    <name type="scientific">Blyttiomyces helicus</name>
    <dbReference type="NCBI Taxonomy" id="388810"/>
    <lineage>
        <taxon>Eukaryota</taxon>
        <taxon>Fungi</taxon>
        <taxon>Fungi incertae sedis</taxon>
        <taxon>Chytridiomycota</taxon>
        <taxon>Chytridiomycota incertae sedis</taxon>
        <taxon>Chytridiomycetes</taxon>
        <taxon>Chytridiomycetes incertae sedis</taxon>
        <taxon>Blyttiomyces</taxon>
    </lineage>
</organism>
<proteinExistence type="inferred from homology"/>
<dbReference type="InterPro" id="IPR050931">
    <property type="entry name" value="Mito_Protein_Transport_Metaxin"/>
</dbReference>
<comment type="subcellular location">
    <subcellularLocation>
        <location evidence="1">Mitochondrion outer membrane</location>
    </subcellularLocation>
</comment>
<evidence type="ECO:0000259" key="8">
    <source>
        <dbReference type="Pfam" id="PF10568"/>
    </source>
</evidence>
<accession>A0A4P9W2N9</accession>
<evidence type="ECO:0000313" key="11">
    <source>
        <dbReference type="Proteomes" id="UP000269721"/>
    </source>
</evidence>
<protein>
    <recommendedName>
        <fullName evidence="12">Metaxin</fullName>
    </recommendedName>
</protein>
<keyword evidence="4" id="KW-1000">Mitochondrion outer membrane</keyword>
<dbReference type="InterPro" id="IPR033468">
    <property type="entry name" value="Metaxin_GST"/>
</dbReference>
<reference evidence="11" key="1">
    <citation type="journal article" date="2018" name="Nat. Microbiol.">
        <title>Leveraging single-cell genomics to expand the fungal tree of life.</title>
        <authorList>
            <person name="Ahrendt S.R."/>
            <person name="Quandt C.A."/>
            <person name="Ciobanu D."/>
            <person name="Clum A."/>
            <person name="Salamov A."/>
            <person name="Andreopoulos B."/>
            <person name="Cheng J.F."/>
            <person name="Woyke T."/>
            <person name="Pelin A."/>
            <person name="Henrissat B."/>
            <person name="Reynolds N.K."/>
            <person name="Benny G.L."/>
            <person name="Smith M.E."/>
            <person name="James T.Y."/>
            <person name="Grigoriev I.V."/>
        </authorList>
    </citation>
    <scope>NUCLEOTIDE SEQUENCE [LARGE SCALE GENOMIC DNA]</scope>
</reference>
<dbReference type="Pfam" id="PF17171">
    <property type="entry name" value="GST_C_6"/>
    <property type="match status" value="1"/>
</dbReference>
<dbReference type="SUPFAM" id="SSF47616">
    <property type="entry name" value="GST C-terminal domain-like"/>
    <property type="match status" value="1"/>
</dbReference>
<comment type="similarity">
    <text evidence="2">Belongs to the metaxin family.</text>
</comment>
<feature type="domain" description="Mitochondrial outer membrane transport complex Sam37/metaxin N-terminal" evidence="8">
    <location>
        <begin position="57"/>
        <end position="176"/>
    </location>
</feature>
<keyword evidence="11" id="KW-1185">Reference proteome</keyword>
<evidence type="ECO:0008006" key="12">
    <source>
        <dbReference type="Google" id="ProtNLM"/>
    </source>
</evidence>
<feature type="domain" description="Metaxin glutathione S-transferase" evidence="9">
    <location>
        <begin position="201"/>
        <end position="266"/>
    </location>
</feature>
<evidence type="ECO:0000256" key="6">
    <source>
        <dbReference type="ARBA" id="ARBA00023128"/>
    </source>
</evidence>
<dbReference type="InterPro" id="IPR019564">
    <property type="entry name" value="Sam37/metaxin_N"/>
</dbReference>
<gene>
    <name evidence="10" type="ORF">BDK51DRAFT_30078</name>
</gene>
<dbReference type="AlphaFoldDB" id="A0A4P9W2N9"/>
<evidence type="ECO:0000256" key="3">
    <source>
        <dbReference type="ARBA" id="ARBA00022448"/>
    </source>
</evidence>
<keyword evidence="7" id="KW-0472">Membrane</keyword>
<sequence length="277" mass="31446">MTTPPPTPYQRFLKAFPLKTFPPTFVPPDHPPAPEKTPILYVFPRRKQHVTSLDVECVKYQALLAFSNYHHVTRECHQSDVSPSGHLPFLVDSEGKVLAGREIVEEVLAKMGSLESKLSDVDLADLKAFSAMTDSKLKFALLYALWYDDRNYFELIVPVYEPLYPWPLNLIIPRLQRSKNLAWMLSRKAVLRRDEILEDARTTLSALSSRLGGQSYFFGSKASSLDAIVFAYLHIILSVLASPAIDNELRDIVLKHDNLVAYARRIFNTYFASSPGF</sequence>
<keyword evidence="6" id="KW-0496">Mitochondrion</keyword>
<evidence type="ECO:0000256" key="2">
    <source>
        <dbReference type="ARBA" id="ARBA00009170"/>
    </source>
</evidence>
<dbReference type="Gene3D" id="1.20.1050.10">
    <property type="match status" value="1"/>
</dbReference>
<evidence type="ECO:0000256" key="4">
    <source>
        <dbReference type="ARBA" id="ARBA00022787"/>
    </source>
</evidence>
<evidence type="ECO:0000256" key="1">
    <source>
        <dbReference type="ARBA" id="ARBA00004294"/>
    </source>
</evidence>
<keyword evidence="3" id="KW-0813">Transport</keyword>
<dbReference type="InterPro" id="IPR036282">
    <property type="entry name" value="Glutathione-S-Trfase_C_sf"/>
</dbReference>
<name>A0A4P9W2N9_9FUNG</name>
<evidence type="ECO:0000256" key="5">
    <source>
        <dbReference type="ARBA" id="ARBA00022927"/>
    </source>
</evidence>
<dbReference type="Pfam" id="PF10568">
    <property type="entry name" value="Tom37"/>
    <property type="match status" value="1"/>
</dbReference>
<evidence type="ECO:0000259" key="9">
    <source>
        <dbReference type="Pfam" id="PF17171"/>
    </source>
</evidence>
<evidence type="ECO:0000313" key="10">
    <source>
        <dbReference type="EMBL" id="RKO86414.1"/>
    </source>
</evidence>
<dbReference type="PANTHER" id="PTHR12289">
    <property type="entry name" value="METAXIN RELATED"/>
    <property type="match status" value="1"/>
</dbReference>
<keyword evidence="5" id="KW-0653">Protein transport</keyword>
<dbReference type="GO" id="GO:0007005">
    <property type="term" value="P:mitochondrion organization"/>
    <property type="evidence" value="ECO:0007669"/>
    <property type="project" value="TreeGrafter"/>
</dbReference>
<dbReference type="OrthoDB" id="198787at2759"/>
<dbReference type="GO" id="GO:0015031">
    <property type="term" value="P:protein transport"/>
    <property type="evidence" value="ECO:0007669"/>
    <property type="project" value="UniProtKB-KW"/>
</dbReference>
<evidence type="ECO:0000256" key="7">
    <source>
        <dbReference type="ARBA" id="ARBA00023136"/>
    </source>
</evidence>